<dbReference type="InterPro" id="IPR036915">
    <property type="entry name" value="Cyclin-like_sf"/>
</dbReference>
<dbReference type="PANTHER" id="PTHR22763">
    <property type="entry name" value="RING ZINC FINGER PROTEIN"/>
    <property type="match status" value="1"/>
</dbReference>
<reference evidence="6 7" key="1">
    <citation type="journal article" date="2020" name="Genomics">
        <title>Complete, high-quality genomes from long-read metagenomic sequencing of two wolf lichen thalli reveals enigmatic genome architecture.</title>
        <authorList>
            <person name="McKenzie S.K."/>
            <person name="Walston R.F."/>
            <person name="Allen J.L."/>
        </authorList>
    </citation>
    <scope>NUCLEOTIDE SEQUENCE [LARGE SCALE GENOMIC DNA]</scope>
    <source>
        <strain evidence="6">WasteWater1</strain>
    </source>
</reference>
<name>A0A8H6CQW7_9LECA</name>
<dbReference type="GO" id="GO:0008270">
    <property type="term" value="F:zinc ion binding"/>
    <property type="evidence" value="ECO:0007669"/>
    <property type="project" value="UniProtKB-KW"/>
</dbReference>
<keyword evidence="2 4" id="KW-0863">Zinc-finger</keyword>
<keyword evidence="1" id="KW-0479">Metal-binding</keyword>
<gene>
    <name evidence="6" type="ORF">HO133_007727</name>
</gene>
<sequence>MSQSFLNQLLNNPENRVQSEQGEQCSICLEEYDTLNTSTGTIECQIRLPCNHSIGSLCVVTWLQTGKNCPVCRAVFFGAASLPAITRRDDGPGVPLSESQGNESPALFVADIFHNLDFPPQASPQGHVPTQILRLATSMASRFTEFPDGQAFSTRCVAAVNIYMAARIWGRSLDLRDIARAAGIEVHEILGRRGSARGQRE</sequence>
<evidence type="ECO:0000259" key="5">
    <source>
        <dbReference type="PROSITE" id="PS50089"/>
    </source>
</evidence>
<evidence type="ECO:0000313" key="6">
    <source>
        <dbReference type="EMBL" id="KAF6227999.1"/>
    </source>
</evidence>
<dbReference type="PANTHER" id="PTHR22763:SF162">
    <property type="entry name" value="TRANSMEMBRANE E3 UBIQUITIN-PROTEIN LIGASE 1"/>
    <property type="match status" value="1"/>
</dbReference>
<evidence type="ECO:0000256" key="1">
    <source>
        <dbReference type="ARBA" id="ARBA00022723"/>
    </source>
</evidence>
<dbReference type="GO" id="GO:0012505">
    <property type="term" value="C:endomembrane system"/>
    <property type="evidence" value="ECO:0007669"/>
    <property type="project" value="TreeGrafter"/>
</dbReference>
<dbReference type="Gene3D" id="3.30.40.10">
    <property type="entry name" value="Zinc/RING finger domain, C3HC4 (zinc finger)"/>
    <property type="match status" value="1"/>
</dbReference>
<dbReference type="AlphaFoldDB" id="A0A8H6CQW7"/>
<dbReference type="EMBL" id="JACCJB010000004">
    <property type="protein sequence ID" value="KAF6227999.1"/>
    <property type="molecule type" value="Genomic_DNA"/>
</dbReference>
<dbReference type="GO" id="GO:0061630">
    <property type="term" value="F:ubiquitin protein ligase activity"/>
    <property type="evidence" value="ECO:0007669"/>
    <property type="project" value="TreeGrafter"/>
</dbReference>
<proteinExistence type="predicted"/>
<evidence type="ECO:0000256" key="3">
    <source>
        <dbReference type="ARBA" id="ARBA00022833"/>
    </source>
</evidence>
<comment type="caution">
    <text evidence="6">The sequence shown here is derived from an EMBL/GenBank/DDBJ whole genome shotgun (WGS) entry which is preliminary data.</text>
</comment>
<dbReference type="Proteomes" id="UP000593566">
    <property type="component" value="Unassembled WGS sequence"/>
</dbReference>
<dbReference type="GeneID" id="59336124"/>
<dbReference type="RefSeq" id="XP_037155933.1">
    <property type="nucleotide sequence ID" value="XM_037298597.1"/>
</dbReference>
<dbReference type="CDD" id="cd00043">
    <property type="entry name" value="CYCLIN_SF"/>
    <property type="match status" value="1"/>
</dbReference>
<keyword evidence="3" id="KW-0862">Zinc</keyword>
<evidence type="ECO:0000256" key="2">
    <source>
        <dbReference type="ARBA" id="ARBA00022771"/>
    </source>
</evidence>
<protein>
    <recommendedName>
        <fullName evidence="5">RING-type domain-containing protein</fullName>
    </recommendedName>
</protein>
<organism evidence="6 7">
    <name type="scientific">Letharia lupina</name>
    <dbReference type="NCBI Taxonomy" id="560253"/>
    <lineage>
        <taxon>Eukaryota</taxon>
        <taxon>Fungi</taxon>
        <taxon>Dikarya</taxon>
        <taxon>Ascomycota</taxon>
        <taxon>Pezizomycotina</taxon>
        <taxon>Lecanoromycetes</taxon>
        <taxon>OSLEUM clade</taxon>
        <taxon>Lecanoromycetidae</taxon>
        <taxon>Lecanorales</taxon>
        <taxon>Lecanorineae</taxon>
        <taxon>Parmeliaceae</taxon>
        <taxon>Letharia</taxon>
    </lineage>
</organism>
<dbReference type="InterPro" id="IPR013083">
    <property type="entry name" value="Znf_RING/FYVE/PHD"/>
</dbReference>
<dbReference type="Gene3D" id="1.10.472.10">
    <property type="entry name" value="Cyclin-like"/>
    <property type="match status" value="1"/>
</dbReference>
<dbReference type="GO" id="GO:0043161">
    <property type="term" value="P:proteasome-mediated ubiquitin-dependent protein catabolic process"/>
    <property type="evidence" value="ECO:0007669"/>
    <property type="project" value="TreeGrafter"/>
</dbReference>
<keyword evidence="7" id="KW-1185">Reference proteome</keyword>
<evidence type="ECO:0000256" key="4">
    <source>
        <dbReference type="PROSITE-ProRule" id="PRU00175"/>
    </source>
</evidence>
<accession>A0A8H6CQW7</accession>
<dbReference type="InterPro" id="IPR001841">
    <property type="entry name" value="Znf_RING"/>
</dbReference>
<evidence type="ECO:0000313" key="7">
    <source>
        <dbReference type="Proteomes" id="UP000593566"/>
    </source>
</evidence>
<dbReference type="InterPro" id="IPR050731">
    <property type="entry name" value="HRD1_E3_ubiq-ligases"/>
</dbReference>
<dbReference type="Pfam" id="PF13639">
    <property type="entry name" value="zf-RING_2"/>
    <property type="match status" value="1"/>
</dbReference>
<dbReference type="SUPFAM" id="SSF47954">
    <property type="entry name" value="Cyclin-like"/>
    <property type="match status" value="1"/>
</dbReference>
<feature type="domain" description="RING-type" evidence="5">
    <location>
        <begin position="25"/>
        <end position="73"/>
    </location>
</feature>
<dbReference type="PROSITE" id="PS50089">
    <property type="entry name" value="ZF_RING_2"/>
    <property type="match status" value="1"/>
</dbReference>
<dbReference type="SUPFAM" id="SSF57850">
    <property type="entry name" value="RING/U-box"/>
    <property type="match status" value="1"/>
</dbReference>